<dbReference type="EMBL" id="JABFTX010000001">
    <property type="protein sequence ID" value="MCE8002715.1"/>
    <property type="molecule type" value="Genomic_DNA"/>
</dbReference>
<comment type="caution">
    <text evidence="1">The sequence shown here is derived from an EMBL/GenBank/DDBJ whole genome shotgun (WGS) entry which is preliminary data.</text>
</comment>
<proteinExistence type="predicted"/>
<evidence type="ECO:0000313" key="1">
    <source>
        <dbReference type="EMBL" id="MCE8002715.1"/>
    </source>
</evidence>
<keyword evidence="2" id="KW-1185">Reference proteome</keyword>
<dbReference type="Proteomes" id="UP001320168">
    <property type="component" value="Unassembled WGS sequence"/>
</dbReference>
<evidence type="ECO:0000313" key="2">
    <source>
        <dbReference type="Proteomes" id="UP001320168"/>
    </source>
</evidence>
<accession>A0ABS9A3U7</accession>
<protein>
    <submittedName>
        <fullName evidence="1">Transcriptional regulator</fullName>
    </submittedName>
</protein>
<sequence length="74" mass="8401">MNLEALPLDNQLITQQNLCRSLDMTRSGIAKLRLNDPTFPRPIKFSDSKQATCYFSVAEVQEWIESKLAERGTA</sequence>
<reference evidence="1 2" key="1">
    <citation type="journal article" date="2021" name="Front. Microbiol.">
        <title>Aerobic Denitrification and Heterotrophic Sulfur Oxidation in the Genus Halomonas Revealed by Six Novel Species Characterizations and Genome-Based Analysis.</title>
        <authorList>
            <person name="Wang L."/>
            <person name="Shao Z."/>
        </authorList>
    </citation>
    <scope>NUCLEOTIDE SEQUENCE [LARGE SCALE GENOMIC DNA]</scope>
    <source>
        <strain evidence="1 2">MCCC 1A11081</strain>
    </source>
</reference>
<name>A0ABS9A3U7_9GAMM</name>
<dbReference type="RefSeq" id="WP_234269474.1">
    <property type="nucleotide sequence ID" value="NZ_JABFTX010000001.1"/>
</dbReference>
<gene>
    <name evidence="1" type="ORF">HOP53_07690</name>
</gene>
<organism evidence="1 2">
    <name type="scientific">Billgrantia ethanolica</name>
    <dbReference type="NCBI Taxonomy" id="2733486"/>
    <lineage>
        <taxon>Bacteria</taxon>
        <taxon>Pseudomonadati</taxon>
        <taxon>Pseudomonadota</taxon>
        <taxon>Gammaproteobacteria</taxon>
        <taxon>Oceanospirillales</taxon>
        <taxon>Halomonadaceae</taxon>
        <taxon>Billgrantia</taxon>
    </lineage>
</organism>